<evidence type="ECO:0000256" key="1">
    <source>
        <dbReference type="SAM" id="MobiDB-lite"/>
    </source>
</evidence>
<evidence type="ECO:0000313" key="3">
    <source>
        <dbReference type="EMBL" id="AIY42660.1"/>
    </source>
</evidence>
<reference evidence="4" key="1">
    <citation type="journal article" date="2014" name="Soil Biol. Biochem.">
        <title>Structure and function of bacterial communities in ageing soils: Insights from the Mendocino ecological staircase.</title>
        <authorList>
            <person name="Uroz S."/>
            <person name="Tech J.J."/>
            <person name="Sawaya N.A."/>
            <person name="Frey-Klett P."/>
            <person name="Leveau J.H.J."/>
        </authorList>
    </citation>
    <scope>NUCLEOTIDE SEQUENCE [LARGE SCALE GENOMIC DNA]</scope>
    <source>
        <strain evidence="4">Cal35</strain>
    </source>
</reference>
<dbReference type="KEGG" id="care:LT85_3502"/>
<feature type="region of interest" description="Disordered" evidence="1">
    <location>
        <begin position="42"/>
        <end position="65"/>
    </location>
</feature>
<name>A0A0A1FFX1_9BURK</name>
<dbReference type="AlphaFoldDB" id="A0A0A1FFX1"/>
<keyword evidence="2" id="KW-0732">Signal</keyword>
<feature type="signal peptide" evidence="2">
    <location>
        <begin position="1"/>
        <end position="20"/>
    </location>
</feature>
<gene>
    <name evidence="3" type="ORF">LT85_3502</name>
</gene>
<dbReference type="STRING" id="279058.LT85_3502"/>
<feature type="chain" id="PRO_5001983357" description="Lipoprotein" evidence="2">
    <location>
        <begin position="21"/>
        <end position="65"/>
    </location>
</feature>
<dbReference type="HOGENOM" id="CLU_2878110_0_0_4"/>
<dbReference type="RefSeq" id="WP_038491217.1">
    <property type="nucleotide sequence ID" value="NZ_CP009962.1"/>
</dbReference>
<evidence type="ECO:0000313" key="4">
    <source>
        <dbReference type="Proteomes" id="UP000030302"/>
    </source>
</evidence>
<proteinExistence type="predicted"/>
<sequence>MMRSSVFCLSLAAGAVLALAGCKPSAPPPQIFKTQTDALEKAKGVEKQLQDAQDRNRAAEEEQEK</sequence>
<dbReference type="Proteomes" id="UP000030302">
    <property type="component" value="Chromosome"/>
</dbReference>
<dbReference type="PROSITE" id="PS51257">
    <property type="entry name" value="PROKAR_LIPOPROTEIN"/>
    <property type="match status" value="1"/>
</dbReference>
<keyword evidence="4" id="KW-1185">Reference proteome</keyword>
<evidence type="ECO:0008006" key="5">
    <source>
        <dbReference type="Google" id="ProtNLM"/>
    </source>
</evidence>
<dbReference type="OrthoDB" id="8781434at2"/>
<dbReference type="EMBL" id="CP009962">
    <property type="protein sequence ID" value="AIY42660.1"/>
    <property type="molecule type" value="Genomic_DNA"/>
</dbReference>
<accession>A0A0A1FFX1</accession>
<organism evidence="3 4">
    <name type="scientific">Collimonas arenae</name>
    <dbReference type="NCBI Taxonomy" id="279058"/>
    <lineage>
        <taxon>Bacteria</taxon>
        <taxon>Pseudomonadati</taxon>
        <taxon>Pseudomonadota</taxon>
        <taxon>Betaproteobacteria</taxon>
        <taxon>Burkholderiales</taxon>
        <taxon>Oxalobacteraceae</taxon>
        <taxon>Collimonas</taxon>
    </lineage>
</organism>
<protein>
    <recommendedName>
        <fullName evidence="5">Lipoprotein</fullName>
    </recommendedName>
</protein>
<evidence type="ECO:0000256" key="2">
    <source>
        <dbReference type="SAM" id="SignalP"/>
    </source>
</evidence>